<dbReference type="RefSeq" id="WP_090038993.1">
    <property type="nucleotide sequence ID" value="NZ_FOKI01000004.1"/>
</dbReference>
<dbReference type="STRING" id="84698.SAMN04488528_1004147"/>
<protein>
    <submittedName>
        <fullName evidence="2">Uncharacterized protein</fullName>
    </submittedName>
</protein>
<feature type="transmembrane region" description="Helical" evidence="1">
    <location>
        <begin position="7"/>
        <end position="25"/>
    </location>
</feature>
<proteinExistence type="predicted"/>
<dbReference type="AlphaFoldDB" id="A0A1I0WB71"/>
<keyword evidence="1" id="KW-0812">Transmembrane</keyword>
<evidence type="ECO:0000256" key="1">
    <source>
        <dbReference type="SAM" id="Phobius"/>
    </source>
</evidence>
<keyword evidence="1" id="KW-0472">Membrane</keyword>
<accession>A0A1I0WB71</accession>
<keyword evidence="1" id="KW-1133">Transmembrane helix</keyword>
<reference evidence="2 3" key="1">
    <citation type="submission" date="2016-10" db="EMBL/GenBank/DDBJ databases">
        <authorList>
            <person name="de Groot N.N."/>
        </authorList>
    </citation>
    <scope>NUCLEOTIDE SEQUENCE [LARGE SCALE GENOMIC DNA]</scope>
    <source>
        <strain evidence="2 3">DSM 12271</strain>
    </source>
</reference>
<evidence type="ECO:0000313" key="3">
    <source>
        <dbReference type="Proteomes" id="UP000198619"/>
    </source>
</evidence>
<keyword evidence="3" id="KW-1185">Reference proteome</keyword>
<sequence>MKRGFKIIIVVLISIIVILFIVLRIPTKHFSNEVKDFFAIRDDEIAKKYAPIVLTTNEYGQATNLYYRAAKDKEGNTYFAYHFLWNREVNKTKGIKPFLNRYLYTGGLSVQKFMYGKGDIEVIEIKLDNKGKVDRITFETPENYDPYAFSVKHKKVVLEGDIEQNPKFKVASWNHLFYYVHDDKKIEGNFIANKLEPSYFEENLWNEYEMFKEKETILRKNRAHYEYERKGA</sequence>
<organism evidence="2 3">
    <name type="scientific">Clostridium frigidicarnis</name>
    <dbReference type="NCBI Taxonomy" id="84698"/>
    <lineage>
        <taxon>Bacteria</taxon>
        <taxon>Bacillati</taxon>
        <taxon>Bacillota</taxon>
        <taxon>Clostridia</taxon>
        <taxon>Eubacteriales</taxon>
        <taxon>Clostridiaceae</taxon>
        <taxon>Clostridium</taxon>
    </lineage>
</organism>
<dbReference type="EMBL" id="FOKI01000004">
    <property type="protein sequence ID" value="SFA85136.1"/>
    <property type="molecule type" value="Genomic_DNA"/>
</dbReference>
<dbReference type="Proteomes" id="UP000198619">
    <property type="component" value="Unassembled WGS sequence"/>
</dbReference>
<gene>
    <name evidence="2" type="ORF">SAMN04488528_1004147</name>
</gene>
<name>A0A1I0WB71_9CLOT</name>
<dbReference type="OrthoDB" id="3035894at2"/>
<evidence type="ECO:0000313" key="2">
    <source>
        <dbReference type="EMBL" id="SFA85136.1"/>
    </source>
</evidence>